<proteinExistence type="predicted"/>
<dbReference type="Proteomes" id="UP001164286">
    <property type="component" value="Unassembled WGS sequence"/>
</dbReference>
<gene>
    <name evidence="2" type="ORF">MKK02DRAFT_39482</name>
</gene>
<dbReference type="GeneID" id="77729822"/>
<evidence type="ECO:0000313" key="3">
    <source>
        <dbReference type="Proteomes" id="UP001164286"/>
    </source>
</evidence>
<dbReference type="RefSeq" id="XP_052948968.1">
    <property type="nucleotide sequence ID" value="XM_053090617.1"/>
</dbReference>
<sequence>MIGLTILTSDSSSYPPSPSNSSTPTSLSLPFPTLSDDLKKLIIYMADLPTLLSLIRVSHASNNTATPYIWRTLNLFVQSELGRRRYPHRNEIWGTLSIRDRTRDPAYVNLIRAKCVGIVDAASTERWKMVRSILLIPMPGALQTIVYILERCPETLESLEPFIPRRWGMRFALHPEWLEIHLRACSLDLHFPALTHVRIGKGTVHQAGFLRFLFAIAPNIIHLDAELHNFDDPEEVELMSKRKRMGSVPGGSSQHILDLVRQSSDLNQHSFGYEYYVGLIDLHACLPALEELYLDSWTGGSLRQNHCEYLDPSSSAIPSTLSTLLRNYPKLRLIHYLSREHIDSLFRADMSSSFDYRTYTGGLAAIHARSYVHGGDGRELLRAQIMEQDIDDPTLSWHDDETGVLDMTQKRILSTGTSFDDVPYKAQRVGEPVRRGYVEFEGEVVPLAVLREMLDLERREGIDEVGRGKAIGAKGWAVLMAWQAGLAV</sequence>
<protein>
    <submittedName>
        <fullName evidence="2">Uncharacterized protein</fullName>
    </submittedName>
</protein>
<dbReference type="AlphaFoldDB" id="A0AA38HGN5"/>
<evidence type="ECO:0000313" key="2">
    <source>
        <dbReference type="EMBL" id="KAI9639191.1"/>
    </source>
</evidence>
<accession>A0AA38HGN5</accession>
<comment type="caution">
    <text evidence="2">The sequence shown here is derived from an EMBL/GenBank/DDBJ whole genome shotgun (WGS) entry which is preliminary data.</text>
</comment>
<dbReference type="EMBL" id="JAKWFO010000001">
    <property type="protein sequence ID" value="KAI9639191.1"/>
    <property type="molecule type" value="Genomic_DNA"/>
</dbReference>
<organism evidence="2 3">
    <name type="scientific">Dioszegia hungarica</name>
    <dbReference type="NCBI Taxonomy" id="4972"/>
    <lineage>
        <taxon>Eukaryota</taxon>
        <taxon>Fungi</taxon>
        <taxon>Dikarya</taxon>
        <taxon>Basidiomycota</taxon>
        <taxon>Agaricomycotina</taxon>
        <taxon>Tremellomycetes</taxon>
        <taxon>Tremellales</taxon>
        <taxon>Bulleribasidiaceae</taxon>
        <taxon>Dioszegia</taxon>
    </lineage>
</organism>
<name>A0AA38HGN5_9TREE</name>
<feature type="compositionally biased region" description="Low complexity" evidence="1">
    <location>
        <begin position="7"/>
        <end position="26"/>
    </location>
</feature>
<evidence type="ECO:0000256" key="1">
    <source>
        <dbReference type="SAM" id="MobiDB-lite"/>
    </source>
</evidence>
<reference evidence="2" key="1">
    <citation type="journal article" date="2022" name="G3 (Bethesda)">
        <title>High quality genome of the basidiomycete yeast Dioszegia hungarica PDD-24b-2 isolated from cloud water.</title>
        <authorList>
            <person name="Jarrige D."/>
            <person name="Haridas S."/>
            <person name="Bleykasten-Grosshans C."/>
            <person name="Joly M."/>
            <person name="Nadalig T."/>
            <person name="Sancelme M."/>
            <person name="Vuilleumier S."/>
            <person name="Grigoriev I.V."/>
            <person name="Amato P."/>
            <person name="Bringel F."/>
        </authorList>
    </citation>
    <scope>NUCLEOTIDE SEQUENCE</scope>
    <source>
        <strain evidence="2">PDD-24b-2</strain>
    </source>
</reference>
<keyword evidence="3" id="KW-1185">Reference proteome</keyword>
<feature type="region of interest" description="Disordered" evidence="1">
    <location>
        <begin position="1"/>
        <end position="26"/>
    </location>
</feature>